<dbReference type="EMBL" id="BLJE01000007">
    <property type="protein sequence ID" value="GFE67108.1"/>
    <property type="molecule type" value="Genomic_DNA"/>
</dbReference>
<proteinExistence type="predicted"/>
<protein>
    <recommendedName>
        <fullName evidence="3">DotD protein</fullName>
    </recommendedName>
</protein>
<evidence type="ECO:0000313" key="2">
    <source>
        <dbReference type="Proteomes" id="UP000436822"/>
    </source>
</evidence>
<name>A0A6N6JNQ7_9RHOB</name>
<evidence type="ECO:0000313" key="1">
    <source>
        <dbReference type="EMBL" id="GFE67108.1"/>
    </source>
</evidence>
<dbReference type="Proteomes" id="UP000436822">
    <property type="component" value="Unassembled WGS sequence"/>
</dbReference>
<evidence type="ECO:0008006" key="3">
    <source>
        <dbReference type="Google" id="ProtNLM"/>
    </source>
</evidence>
<sequence>MLSACTTPAPENLQSIAGLVEQQTFDVGREVADAGLYNGVLEPIAGGQVVLRNPEYVTDQALLRVVNAQFTGKIEDLVSIITRETGYRVIADGEKPGAPIVVVLVQRDLPAIGALREAFHQAKGRAKVFIDQTSRTMTIHYRRHEASPVPHREDLEL</sequence>
<gene>
    <name evidence="1" type="ORF">KIN_41820</name>
</gene>
<dbReference type="AlphaFoldDB" id="A0A6N6JNQ7"/>
<dbReference type="Gene3D" id="3.55.50.60">
    <property type="entry name" value="DotD protein"/>
    <property type="match status" value="1"/>
</dbReference>
<comment type="caution">
    <text evidence="1">The sequence shown here is derived from an EMBL/GenBank/DDBJ whole genome shotgun (WGS) entry which is preliminary data.</text>
</comment>
<dbReference type="InterPro" id="IPR031817">
    <property type="entry name" value="DotD"/>
</dbReference>
<reference evidence="1 2" key="1">
    <citation type="submission" date="2019-12" db="EMBL/GenBank/DDBJ databases">
        <title>Litoreibacter badius sp. nov., a novel bacteriochlorophyll a-containing bacterium in the genus Litoreibacter.</title>
        <authorList>
            <person name="Kanamuro M."/>
            <person name="Takabe Y."/>
            <person name="Mori K."/>
            <person name="Takaichi S."/>
            <person name="Hanada S."/>
        </authorList>
    </citation>
    <scope>NUCLEOTIDE SEQUENCE [LARGE SCALE GENOMIC DNA]</scope>
    <source>
        <strain evidence="1 2">K6</strain>
    </source>
</reference>
<organism evidence="1 2">
    <name type="scientific">Litoreibacter roseus</name>
    <dbReference type="NCBI Taxonomy" id="2601869"/>
    <lineage>
        <taxon>Bacteria</taxon>
        <taxon>Pseudomonadati</taxon>
        <taxon>Pseudomonadota</taxon>
        <taxon>Alphaproteobacteria</taxon>
        <taxon>Rhodobacterales</taxon>
        <taxon>Roseobacteraceae</taxon>
        <taxon>Litoreibacter</taxon>
    </lineage>
</organism>
<accession>A0A6N6JNQ7</accession>
<keyword evidence="2" id="KW-1185">Reference proteome</keyword>
<dbReference type="InterPro" id="IPR038140">
    <property type="entry name" value="DotD_sf"/>
</dbReference>
<dbReference type="Pfam" id="PF16816">
    <property type="entry name" value="DotD"/>
    <property type="match status" value="1"/>
</dbReference>